<accession>A0A2M8LFZ0</accession>
<dbReference type="Proteomes" id="UP000231436">
    <property type="component" value="Unassembled WGS sequence"/>
</dbReference>
<evidence type="ECO:0000256" key="1">
    <source>
        <dbReference type="SAM" id="MobiDB-lite"/>
    </source>
</evidence>
<name>A0A2M8LFZ0_9BACT</name>
<comment type="caution">
    <text evidence="2">The sequence shown here is derived from an EMBL/GenBank/DDBJ whole genome shotgun (WGS) entry which is preliminary data.</text>
</comment>
<evidence type="ECO:0000313" key="3">
    <source>
        <dbReference type="Proteomes" id="UP000231436"/>
    </source>
</evidence>
<dbReference type="EMBL" id="PFEU01000028">
    <property type="protein sequence ID" value="PJE76370.1"/>
    <property type="molecule type" value="Genomic_DNA"/>
</dbReference>
<proteinExistence type="predicted"/>
<feature type="compositionally biased region" description="Basic and acidic residues" evidence="1">
    <location>
        <begin position="10"/>
        <end position="40"/>
    </location>
</feature>
<sequence>MGIFKSLGFGKKEGGSAEVRAEAPKAEQKEKSSADTGRERLQAIQEGASSLWKRFRSGAKSVGDSLAGKARDAYSMALGVKDRAIDRAKGAAARGKEMAVEGAFAVVGGIEKGATATFEAGKSAVEYTAESFREGREVKDLAIDAAKDAVTRTKDAAVEAGYTGAALAIMSGEKGVEIAKAMKARGIELKSAGAQKIAEGASKLFELGVDGLSAIGDYGVEKMDLAVETARKAKEAGIDLKKKGGEFVLNSLVDAAVAGIDVALAIEGAAGKVLDSGREIVGNAKEQLEKLRGKAQEAKDGFFARLSQGRDNYSAKFRKGAAELIVSLVDKLSPELEQAFAKRSAEREQLNGEHVIEAEVEGVA</sequence>
<feature type="region of interest" description="Disordered" evidence="1">
    <location>
        <begin position="1"/>
        <end position="40"/>
    </location>
</feature>
<protein>
    <submittedName>
        <fullName evidence="2">Uncharacterized protein</fullName>
    </submittedName>
</protein>
<gene>
    <name evidence="2" type="ORF">COV05_05025</name>
</gene>
<dbReference type="AlphaFoldDB" id="A0A2M8LFZ0"/>
<organism evidence="2 3">
    <name type="scientific">Candidatus Uhrbacteria bacterium CG10_big_fil_rev_8_21_14_0_10_48_16</name>
    <dbReference type="NCBI Taxonomy" id="1975038"/>
    <lineage>
        <taxon>Bacteria</taxon>
        <taxon>Candidatus Uhriibacteriota</taxon>
    </lineage>
</organism>
<evidence type="ECO:0000313" key="2">
    <source>
        <dbReference type="EMBL" id="PJE76370.1"/>
    </source>
</evidence>
<reference evidence="3" key="1">
    <citation type="submission" date="2017-09" db="EMBL/GenBank/DDBJ databases">
        <title>Depth-based differentiation of microbial function through sediment-hosted aquifers and enrichment of novel symbionts in the deep terrestrial subsurface.</title>
        <authorList>
            <person name="Probst A.J."/>
            <person name="Ladd B."/>
            <person name="Jarett J.K."/>
            <person name="Geller-Mcgrath D.E."/>
            <person name="Sieber C.M.K."/>
            <person name="Emerson J.B."/>
            <person name="Anantharaman K."/>
            <person name="Thomas B.C."/>
            <person name="Malmstrom R."/>
            <person name="Stieglmeier M."/>
            <person name="Klingl A."/>
            <person name="Woyke T."/>
            <person name="Ryan C.M."/>
            <person name="Banfield J.F."/>
        </authorList>
    </citation>
    <scope>NUCLEOTIDE SEQUENCE [LARGE SCALE GENOMIC DNA]</scope>
</reference>